<keyword evidence="2" id="KW-0067">ATP-binding</keyword>
<evidence type="ECO:0000256" key="1">
    <source>
        <dbReference type="ARBA" id="ARBA00022723"/>
    </source>
</evidence>
<dbReference type="RefSeq" id="WP_236892388.1">
    <property type="nucleotide sequence ID" value="NZ_AP024488.1"/>
</dbReference>
<dbReference type="PANTHER" id="PTHR23305:SF18">
    <property type="entry name" value="OBG-TYPE G DOMAIN-CONTAINING PROTEIN"/>
    <property type="match status" value="1"/>
</dbReference>
<feature type="coiled-coil region" evidence="3">
    <location>
        <begin position="128"/>
        <end position="155"/>
    </location>
</feature>
<name>A0ABM7PEQ2_9BACT</name>
<sequence>MKVGIIGLPQSGKMTLFEILTGNQRKDGLPVTKATPGSADILDTRFDALVSMYGPKKEARARIDLMLLPKMEQENIAKGDIFRDIADVDAICHVVRAFEDEAVYHVDGSVDALRDIDMVTSELLIHDQIFVEKRIERLEKAIRKIKDEAQQKELDLMLRMQAHLEGEKPLRLMEIDDDEEALIRSYPFITRKEMILALNIGEDDIDSNHITGEVIQRCESQSMKAMQVSAKVEAEIAMLDTEEEKNEFMEELGITEMALETLTRLCLEALGLVSFFTVGTDEVRQWLVRRHSPAPVAAGVIHSDLQRGFIRAEVMKYDELMEHGDEAALKKVGKMYLNGKDYIVEDGDILNIRFKV</sequence>
<dbReference type="PIRSF" id="PIRSF006641">
    <property type="entry name" value="CHP00092"/>
    <property type="match status" value="1"/>
</dbReference>
<dbReference type="InterPro" id="IPR012675">
    <property type="entry name" value="Beta-grasp_dom_sf"/>
</dbReference>
<keyword evidence="6" id="KW-1185">Reference proteome</keyword>
<evidence type="ECO:0000313" key="5">
    <source>
        <dbReference type="EMBL" id="BCS96024.1"/>
    </source>
</evidence>
<evidence type="ECO:0000313" key="6">
    <source>
        <dbReference type="Proteomes" id="UP001320148"/>
    </source>
</evidence>
<keyword evidence="2" id="KW-0547">Nucleotide-binding</keyword>
<dbReference type="EMBL" id="AP024488">
    <property type="protein sequence ID" value="BCS96024.1"/>
    <property type="molecule type" value="Genomic_DNA"/>
</dbReference>
<dbReference type="Gene3D" id="3.40.50.300">
    <property type="entry name" value="P-loop containing nucleotide triphosphate hydrolases"/>
    <property type="match status" value="1"/>
</dbReference>
<evidence type="ECO:0000256" key="3">
    <source>
        <dbReference type="SAM" id="Coils"/>
    </source>
</evidence>
<dbReference type="SUPFAM" id="SSF81271">
    <property type="entry name" value="TGS-like"/>
    <property type="match status" value="1"/>
</dbReference>
<proteinExistence type="predicted"/>
<dbReference type="PRINTS" id="PR00326">
    <property type="entry name" value="GTP1OBG"/>
</dbReference>
<evidence type="ECO:0000259" key="4">
    <source>
        <dbReference type="Pfam" id="PF06071"/>
    </source>
</evidence>
<dbReference type="Gene3D" id="3.10.20.30">
    <property type="match status" value="1"/>
</dbReference>
<dbReference type="CDD" id="cd04867">
    <property type="entry name" value="TGS_YchF_OLA1"/>
    <property type="match status" value="1"/>
</dbReference>
<feature type="domain" description="YchF C-terminal" evidence="4">
    <location>
        <begin position="272"/>
        <end position="354"/>
    </location>
</feature>
<reference evidence="5 6" key="1">
    <citation type="submission" date="2021-02" db="EMBL/GenBank/DDBJ databases">
        <title>Complete genome of Desulfoluna sp. strain ASN36.</title>
        <authorList>
            <person name="Takahashi A."/>
            <person name="Kojima H."/>
            <person name="Fukui M."/>
        </authorList>
    </citation>
    <scope>NUCLEOTIDE SEQUENCE [LARGE SCALE GENOMIC DNA]</scope>
    <source>
        <strain evidence="5 6">ASN36</strain>
    </source>
</reference>
<dbReference type="Pfam" id="PF06071">
    <property type="entry name" value="YchF-GTPase_C"/>
    <property type="match status" value="1"/>
</dbReference>
<dbReference type="Gene3D" id="1.10.150.300">
    <property type="entry name" value="TGS-like domain"/>
    <property type="match status" value="1"/>
</dbReference>
<dbReference type="InterPro" id="IPR006073">
    <property type="entry name" value="GTP-bd"/>
</dbReference>
<protein>
    <submittedName>
        <fullName evidence="5">Ribosome-binding ATPase YchF</fullName>
    </submittedName>
</protein>
<dbReference type="InterPro" id="IPR004396">
    <property type="entry name" value="ATPase_YchF/OLA1"/>
</dbReference>
<keyword evidence="3" id="KW-0175">Coiled coil</keyword>
<organism evidence="5 6">
    <name type="scientific">Desulfoluna limicola</name>
    <dbReference type="NCBI Taxonomy" id="2810562"/>
    <lineage>
        <taxon>Bacteria</taxon>
        <taxon>Pseudomonadati</taxon>
        <taxon>Thermodesulfobacteriota</taxon>
        <taxon>Desulfobacteria</taxon>
        <taxon>Desulfobacterales</taxon>
        <taxon>Desulfolunaceae</taxon>
        <taxon>Desulfoluna</taxon>
    </lineage>
</organism>
<accession>A0ABM7PEQ2</accession>
<dbReference type="InterPro" id="IPR013029">
    <property type="entry name" value="YchF_C"/>
</dbReference>
<dbReference type="InterPro" id="IPR027417">
    <property type="entry name" value="P-loop_NTPase"/>
</dbReference>
<dbReference type="Proteomes" id="UP001320148">
    <property type="component" value="Chromosome"/>
</dbReference>
<evidence type="ECO:0000256" key="2">
    <source>
        <dbReference type="ARBA" id="ARBA00022840"/>
    </source>
</evidence>
<dbReference type="SUPFAM" id="SSF52540">
    <property type="entry name" value="P-loop containing nucleoside triphosphate hydrolases"/>
    <property type="match status" value="1"/>
</dbReference>
<dbReference type="PANTHER" id="PTHR23305">
    <property type="entry name" value="OBG GTPASE FAMILY"/>
    <property type="match status" value="1"/>
</dbReference>
<dbReference type="InterPro" id="IPR023192">
    <property type="entry name" value="TGS-like_dom_sf"/>
</dbReference>
<gene>
    <name evidence="5" type="primary">ychF_1</name>
    <name evidence="5" type="ORF">DSLASN_16560</name>
</gene>
<dbReference type="InterPro" id="IPR012676">
    <property type="entry name" value="TGS-like"/>
</dbReference>
<keyword evidence="1" id="KW-0479">Metal-binding</keyword>